<feature type="domain" description="Methyltransferase" evidence="1">
    <location>
        <begin position="39"/>
        <end position="163"/>
    </location>
</feature>
<dbReference type="GO" id="GO:0032259">
    <property type="term" value="P:methylation"/>
    <property type="evidence" value="ECO:0007669"/>
    <property type="project" value="UniProtKB-KW"/>
</dbReference>
<keyword evidence="2" id="KW-0489">Methyltransferase</keyword>
<keyword evidence="2" id="KW-0830">Ubiquinone</keyword>
<dbReference type="EMBL" id="LGYO01000004">
    <property type="protein sequence ID" value="KNZ43338.1"/>
    <property type="molecule type" value="Genomic_DNA"/>
</dbReference>
<keyword evidence="3" id="KW-1185">Reference proteome</keyword>
<dbReference type="InterPro" id="IPR025714">
    <property type="entry name" value="Methyltranfer_dom"/>
</dbReference>
<evidence type="ECO:0000259" key="1">
    <source>
        <dbReference type="Pfam" id="PF13847"/>
    </source>
</evidence>
<dbReference type="CDD" id="cd02440">
    <property type="entry name" value="AdoMet_MTases"/>
    <property type="match status" value="1"/>
</dbReference>
<dbReference type="Pfam" id="PF13847">
    <property type="entry name" value="Methyltransf_31"/>
    <property type="match status" value="1"/>
</dbReference>
<dbReference type="AlphaFoldDB" id="A0A0L6U4B9"/>
<dbReference type="STRING" id="52689.AKG39_01145"/>
<proteinExistence type="predicted"/>
<accession>A0A0L6U4B9</accession>
<dbReference type="Proteomes" id="UP000036873">
    <property type="component" value="Unassembled WGS sequence"/>
</dbReference>
<keyword evidence="2" id="KW-0808">Transferase</keyword>
<dbReference type="GO" id="GO:0008757">
    <property type="term" value="F:S-adenosylmethionine-dependent methyltransferase activity"/>
    <property type="evidence" value="ECO:0007669"/>
    <property type="project" value="InterPro"/>
</dbReference>
<evidence type="ECO:0000313" key="2">
    <source>
        <dbReference type="EMBL" id="KNZ43338.1"/>
    </source>
</evidence>
<dbReference type="InterPro" id="IPR029063">
    <property type="entry name" value="SAM-dependent_MTases_sf"/>
</dbReference>
<evidence type="ECO:0000313" key="3">
    <source>
        <dbReference type="Proteomes" id="UP000036873"/>
    </source>
</evidence>
<name>A0A0L6U4B9_9FIRM</name>
<organism evidence="2 3">
    <name type="scientific">Acetobacterium bakii</name>
    <dbReference type="NCBI Taxonomy" id="52689"/>
    <lineage>
        <taxon>Bacteria</taxon>
        <taxon>Bacillati</taxon>
        <taxon>Bacillota</taxon>
        <taxon>Clostridia</taxon>
        <taxon>Eubacteriales</taxon>
        <taxon>Eubacteriaceae</taxon>
        <taxon>Acetobacterium</taxon>
    </lineage>
</organism>
<comment type="caution">
    <text evidence="2">The sequence shown here is derived from an EMBL/GenBank/DDBJ whole genome shotgun (WGS) entry which is preliminary data.</text>
</comment>
<gene>
    <name evidence="2" type="ORF">AKG39_01145</name>
</gene>
<dbReference type="PANTHER" id="PTHR43591">
    <property type="entry name" value="METHYLTRANSFERASE"/>
    <property type="match status" value="1"/>
</dbReference>
<dbReference type="Gene3D" id="3.40.50.150">
    <property type="entry name" value="Vaccinia Virus protein VP39"/>
    <property type="match status" value="1"/>
</dbReference>
<dbReference type="SUPFAM" id="SSF53335">
    <property type="entry name" value="S-adenosyl-L-methionine-dependent methyltransferases"/>
    <property type="match status" value="1"/>
</dbReference>
<protein>
    <submittedName>
        <fullName evidence="2">Ubiquinone biosynthesis methyltransferase UbiE</fullName>
    </submittedName>
</protein>
<reference evidence="3" key="1">
    <citation type="submission" date="2015-07" db="EMBL/GenBank/DDBJ databases">
        <title>Draft genome sequence of Acetobacterium bakii DSM 8293, a potential psychrophilic chemical producer through syngas fermentation.</title>
        <authorList>
            <person name="Song Y."/>
            <person name="Hwang S."/>
            <person name="Cho B.-K."/>
        </authorList>
    </citation>
    <scope>NUCLEOTIDE SEQUENCE [LARGE SCALE GENOMIC DNA]</scope>
    <source>
        <strain evidence="3">DSM 8239</strain>
    </source>
</reference>
<sequence>MMAVFDSFAKGYDEWYLTPLGKHVDEVEAQCSLNLFDVSKGLKVLDVGCGSGIYSMRLAELGYEVVGIDISQEMLKKAEINAKKRGLRITFLMMDVFKLNFEKDTFDGIFSMAAFEFIQDEKKAMAEMFRVLKKGGQIVIGTINANSEWGDLYTSQESKKNSVFKYANLKTLDEMKSLDPDHLVDYNHCLFISPKVEETQISMASENKLKDKGSEGGFICLKWIK</sequence>